<dbReference type="PROSITE" id="PS51918">
    <property type="entry name" value="RADICAL_SAM"/>
    <property type="match status" value="1"/>
</dbReference>
<dbReference type="AlphaFoldDB" id="A0A1Q8CK46"/>
<dbReference type="Proteomes" id="UP000185596">
    <property type="component" value="Unassembled WGS sequence"/>
</dbReference>
<dbReference type="Gene3D" id="3.20.20.70">
    <property type="entry name" value="Aldolase class I"/>
    <property type="match status" value="1"/>
</dbReference>
<dbReference type="SFLD" id="SFLDG01067">
    <property type="entry name" value="SPASM/twitch_domain_containing"/>
    <property type="match status" value="1"/>
</dbReference>
<keyword evidence="3" id="KW-0408">Iron</keyword>
<evidence type="ECO:0000313" key="7">
    <source>
        <dbReference type="Proteomes" id="UP000185596"/>
    </source>
</evidence>
<dbReference type="InterPro" id="IPR007197">
    <property type="entry name" value="rSAM"/>
</dbReference>
<accession>A0A1Q8CK46</accession>
<keyword evidence="4" id="KW-0411">Iron-sulfur</keyword>
<reference evidence="6 7" key="1">
    <citation type="submission" date="2016-12" db="EMBL/GenBank/DDBJ databases">
        <title>The draft genome sequence of Actinophytocola sp. 11-183.</title>
        <authorList>
            <person name="Wang W."/>
            <person name="Yuan L."/>
        </authorList>
    </citation>
    <scope>NUCLEOTIDE SEQUENCE [LARGE SCALE GENOMIC DNA]</scope>
    <source>
        <strain evidence="6 7">11-183</strain>
    </source>
</reference>
<organism evidence="6 7">
    <name type="scientific">Actinophytocola xanthii</name>
    <dbReference type="NCBI Taxonomy" id="1912961"/>
    <lineage>
        <taxon>Bacteria</taxon>
        <taxon>Bacillati</taxon>
        <taxon>Actinomycetota</taxon>
        <taxon>Actinomycetes</taxon>
        <taxon>Pseudonocardiales</taxon>
        <taxon>Pseudonocardiaceae</taxon>
    </lineage>
</organism>
<evidence type="ECO:0000256" key="2">
    <source>
        <dbReference type="ARBA" id="ARBA00022723"/>
    </source>
</evidence>
<evidence type="ECO:0000259" key="5">
    <source>
        <dbReference type="PROSITE" id="PS51918"/>
    </source>
</evidence>
<comment type="caution">
    <text evidence="6">The sequence shown here is derived from an EMBL/GenBank/DDBJ whole genome shotgun (WGS) entry which is preliminary data.</text>
</comment>
<dbReference type="SMART" id="SM00729">
    <property type="entry name" value="Elp3"/>
    <property type="match status" value="1"/>
</dbReference>
<keyword evidence="7" id="KW-1185">Reference proteome</keyword>
<protein>
    <submittedName>
        <fullName evidence="6">Radical SAM protein</fullName>
    </submittedName>
</protein>
<dbReference type="OrthoDB" id="9782387at2"/>
<dbReference type="GO" id="GO:0051536">
    <property type="term" value="F:iron-sulfur cluster binding"/>
    <property type="evidence" value="ECO:0007669"/>
    <property type="project" value="UniProtKB-KW"/>
</dbReference>
<dbReference type="Pfam" id="PF04055">
    <property type="entry name" value="Radical_SAM"/>
    <property type="match status" value="1"/>
</dbReference>
<evidence type="ECO:0000256" key="1">
    <source>
        <dbReference type="ARBA" id="ARBA00022691"/>
    </source>
</evidence>
<sequence>MSGTAATVSGGPTDIVWDITYACPLRCTHCYSESGRRPTRQLTPAELLRVADAMLSLRPSTIVLAGGEPLVVRGLSDVVDRITAAGVEVLLYTSGWSLSPTMIDEVVARCAAVSVSLDGATAEVHDAVRGRSGSFDRAMRSLTMLNDAVRERRRAGGTPFEFGIDATIVRSSFDQVASFCEDIAPRFSELSYVALGPAMPIGLGSRAVFVEHELLDDEQVDRLTAPEQLAYLRSLAPPPVQVSVTDNRLLSYRPDLLARGRIPAMQVEPDGLVRAMAIYEGTVGSLLTDPPAELWRRSVDRWRDPFVVDTLTPVRTMREWAEATRRLDYRFGTDDDRARIDNRPVFLSLSPSR</sequence>
<dbReference type="STRING" id="1912961.BU204_25385"/>
<evidence type="ECO:0000256" key="3">
    <source>
        <dbReference type="ARBA" id="ARBA00023004"/>
    </source>
</evidence>
<dbReference type="SUPFAM" id="SSF102114">
    <property type="entry name" value="Radical SAM enzymes"/>
    <property type="match status" value="1"/>
</dbReference>
<gene>
    <name evidence="6" type="ORF">BU204_25385</name>
</gene>
<evidence type="ECO:0000313" key="6">
    <source>
        <dbReference type="EMBL" id="OLF14745.1"/>
    </source>
</evidence>
<dbReference type="InterPro" id="IPR050377">
    <property type="entry name" value="Radical_SAM_PqqE_MftC-like"/>
</dbReference>
<dbReference type="CDD" id="cd01335">
    <property type="entry name" value="Radical_SAM"/>
    <property type="match status" value="1"/>
</dbReference>
<dbReference type="PANTHER" id="PTHR11228:SF7">
    <property type="entry name" value="PQQA PEPTIDE CYCLASE"/>
    <property type="match status" value="1"/>
</dbReference>
<proteinExistence type="predicted"/>
<dbReference type="EMBL" id="MSIE01000049">
    <property type="protein sequence ID" value="OLF14745.1"/>
    <property type="molecule type" value="Genomic_DNA"/>
</dbReference>
<name>A0A1Q8CK46_9PSEU</name>
<dbReference type="PANTHER" id="PTHR11228">
    <property type="entry name" value="RADICAL SAM DOMAIN PROTEIN"/>
    <property type="match status" value="1"/>
</dbReference>
<keyword evidence="1" id="KW-0949">S-adenosyl-L-methionine</keyword>
<dbReference type="GO" id="GO:0046872">
    <property type="term" value="F:metal ion binding"/>
    <property type="evidence" value="ECO:0007669"/>
    <property type="project" value="UniProtKB-KW"/>
</dbReference>
<dbReference type="InterPro" id="IPR013785">
    <property type="entry name" value="Aldolase_TIM"/>
</dbReference>
<evidence type="ECO:0000256" key="4">
    <source>
        <dbReference type="ARBA" id="ARBA00023014"/>
    </source>
</evidence>
<dbReference type="GO" id="GO:0003824">
    <property type="term" value="F:catalytic activity"/>
    <property type="evidence" value="ECO:0007669"/>
    <property type="project" value="InterPro"/>
</dbReference>
<dbReference type="SFLD" id="SFLDS00029">
    <property type="entry name" value="Radical_SAM"/>
    <property type="match status" value="1"/>
</dbReference>
<keyword evidence="2" id="KW-0479">Metal-binding</keyword>
<feature type="domain" description="Radical SAM core" evidence="5">
    <location>
        <begin position="9"/>
        <end position="238"/>
    </location>
</feature>
<dbReference type="InterPro" id="IPR058240">
    <property type="entry name" value="rSAM_sf"/>
</dbReference>
<dbReference type="InterPro" id="IPR006638">
    <property type="entry name" value="Elp3/MiaA/NifB-like_rSAM"/>
</dbReference>